<feature type="domain" description="NIT" evidence="14">
    <location>
        <begin position="112"/>
        <end position="369"/>
    </location>
</feature>
<evidence type="ECO:0000256" key="10">
    <source>
        <dbReference type="ARBA" id="ARBA00022989"/>
    </source>
</evidence>
<feature type="compositionally biased region" description="Basic and acidic residues" evidence="12">
    <location>
        <begin position="776"/>
        <end position="791"/>
    </location>
</feature>
<keyword evidence="8" id="KW-0418">Kinase</keyword>
<dbReference type="EMBL" id="CP045929">
    <property type="protein sequence ID" value="QGK68554.1"/>
    <property type="molecule type" value="Genomic_DNA"/>
</dbReference>
<protein>
    <recommendedName>
        <fullName evidence="3">histidine kinase</fullName>
        <ecNumber evidence="3">2.7.13.3</ecNumber>
    </recommendedName>
</protein>
<feature type="compositionally biased region" description="Low complexity" evidence="12">
    <location>
        <begin position="728"/>
        <end position="742"/>
    </location>
</feature>
<evidence type="ECO:0000313" key="15">
    <source>
        <dbReference type="EMBL" id="QGK68554.1"/>
    </source>
</evidence>
<keyword evidence="6 13" id="KW-0812">Transmembrane</keyword>
<proteinExistence type="predicted"/>
<dbReference type="Proteomes" id="UP000371041">
    <property type="component" value="Chromosome"/>
</dbReference>
<dbReference type="KEGG" id="sace:GIY23_02365"/>
<dbReference type="AlphaFoldDB" id="A0A5Q3Q5W1"/>
<keyword evidence="11" id="KW-0902">Two-component regulatory system</keyword>
<evidence type="ECO:0000256" key="5">
    <source>
        <dbReference type="ARBA" id="ARBA00022679"/>
    </source>
</evidence>
<evidence type="ECO:0000256" key="1">
    <source>
        <dbReference type="ARBA" id="ARBA00000085"/>
    </source>
</evidence>
<keyword evidence="9" id="KW-0067">ATP-binding</keyword>
<dbReference type="GO" id="GO:0004673">
    <property type="term" value="F:protein histidine kinase activity"/>
    <property type="evidence" value="ECO:0007669"/>
    <property type="project" value="UniProtKB-EC"/>
</dbReference>
<evidence type="ECO:0000256" key="2">
    <source>
        <dbReference type="ARBA" id="ARBA00004370"/>
    </source>
</evidence>
<dbReference type="SMART" id="SM00387">
    <property type="entry name" value="HATPase_c"/>
    <property type="match status" value="1"/>
</dbReference>
<sequence>MRKPGVARAESGPDRLNVDGTAGAQPPRTGDDSATDGKRSVTLGSGGFSARPGEGDGGSRWQLRHWRLRTKLLTVLLVPSIAAVTFGAIQVVNDYQQADVLEHNQIQVELDTQASFLADQLQRERDLTVDYIASGRSTPRTELDRQRQAVDRSVNGFRAKVDDVETDHADHDAGFDETANKFVQAAANLDRLPSLREVADGSAYPPDAALRAYTDSVESLLNLGEQGITTFNNPDLVRIYLATNALSRVKEQESIKRARLTQALHEDGFEAAELRDYLAADAQRDASLTEFRKWATPEQVQAYDDTVTGLQVDQANNIEERAIVRSQNGESMGELTPASWLQAQGEKIERSSTVGQQLRGALRTEVDDYAAAANTRMWVEASLIVATLALAGFIALLVARSLLLPLRTLRRSALNVAQYRLPEAVQAILNDGASDASGRKIDPVPVHTREEIGQVARSFDQVHEQALNLAAEQALLRTNVNELFVNLARRSQTLVQRQLGLIDTLEQDEQDPDQLSQLFELDHLATRMRRNNENLLILGGTDLTRRMMKPVPLSEVLGAAVSEVEQYARVAIAETPELAVQGRAVNDIVHLIAELLENATVFSNPDTEVGIRTAYRRAELVLEIRDRGVGIDAGELDEINYRLGRPPEVDVAVSRRMGLYVVSVLARRHNIAVSLENNADLEGGVTATVRIMGEYVSQLTPDGPVPMQDARGGGDERDPLTETGSHTGLAAAFGHAGAGDPAPTRGSDAVNGFAPQPAWQDAGFPTADDWDTDYSDEGRWSETDEQLRHEYSVQVSESGGFGATDVPRWDSGAEDEPHAGEPEPDEEPTSTSLSPLIAGFGGANGFGADHSDDTDDRADDVHEGQCGTPPGIEDPGGLFHSPFEEAKTSQFEPVTPPDEGLPNGSAVDTGAAETEQPSPFAPLGSPEPAEADDAPTQRLPIYEAVLSQWFRESDGADAEPGFGELSETDGPFEAAETASEAPTSSGDDSRSSTGPGDTVLTGRPLPTARGEDPGWGSADAGWEAADALAEQTRKAEESTTTAGLPKRVPKSNLLPGSAAQKPQPSTPRKPAAPRSPDAVRGRMSNFQQGIRRGRHAKAEPVSTEQPRSNPSRHEEQE</sequence>
<dbReference type="PANTHER" id="PTHR44936">
    <property type="entry name" value="SENSOR PROTEIN CREC"/>
    <property type="match status" value="1"/>
</dbReference>
<reference evidence="16" key="1">
    <citation type="submission" date="2019-11" db="EMBL/GenBank/DDBJ databases">
        <title>The complete genome sequence of Saccharopolyspora sp. E2A.</title>
        <authorList>
            <person name="Zhang G."/>
        </authorList>
    </citation>
    <scope>NUCLEOTIDE SEQUENCE [LARGE SCALE GENOMIC DNA]</scope>
    <source>
        <strain evidence="16">E2A</strain>
    </source>
</reference>
<dbReference type="Pfam" id="PF02518">
    <property type="entry name" value="HATPase_c"/>
    <property type="match status" value="1"/>
</dbReference>
<evidence type="ECO:0000256" key="13">
    <source>
        <dbReference type="SAM" id="Phobius"/>
    </source>
</evidence>
<dbReference type="InterPro" id="IPR010910">
    <property type="entry name" value="Nitrate/nitrite_sensing_bac"/>
</dbReference>
<dbReference type="GO" id="GO:0005524">
    <property type="term" value="F:ATP binding"/>
    <property type="evidence" value="ECO:0007669"/>
    <property type="project" value="UniProtKB-KW"/>
</dbReference>
<keyword evidence="7" id="KW-0547">Nucleotide-binding</keyword>
<dbReference type="InterPro" id="IPR036890">
    <property type="entry name" value="HATPase_C_sf"/>
</dbReference>
<feature type="region of interest" description="Disordered" evidence="12">
    <location>
        <begin position="1"/>
        <end position="60"/>
    </location>
</feature>
<evidence type="ECO:0000256" key="7">
    <source>
        <dbReference type="ARBA" id="ARBA00022741"/>
    </source>
</evidence>
<evidence type="ECO:0000256" key="3">
    <source>
        <dbReference type="ARBA" id="ARBA00012438"/>
    </source>
</evidence>
<dbReference type="SUPFAM" id="SSF55874">
    <property type="entry name" value="ATPase domain of HSP90 chaperone/DNA topoisomerase II/histidine kinase"/>
    <property type="match status" value="1"/>
</dbReference>
<feature type="region of interest" description="Disordered" evidence="12">
    <location>
        <begin position="952"/>
        <end position="1117"/>
    </location>
</feature>
<keyword evidence="13" id="KW-0472">Membrane</keyword>
<dbReference type="GO" id="GO:0000160">
    <property type="term" value="P:phosphorelay signal transduction system"/>
    <property type="evidence" value="ECO:0007669"/>
    <property type="project" value="UniProtKB-KW"/>
</dbReference>
<dbReference type="SMART" id="SM00304">
    <property type="entry name" value="HAMP"/>
    <property type="match status" value="1"/>
</dbReference>
<dbReference type="Gene3D" id="3.30.565.10">
    <property type="entry name" value="Histidine kinase-like ATPase, C-terminal domain"/>
    <property type="match status" value="1"/>
</dbReference>
<comment type="catalytic activity">
    <reaction evidence="1">
        <text>ATP + protein L-histidine = ADP + protein N-phospho-L-histidine.</text>
        <dbReference type="EC" id="2.7.13.3"/>
    </reaction>
</comment>
<dbReference type="GO" id="GO:0016020">
    <property type="term" value="C:membrane"/>
    <property type="evidence" value="ECO:0007669"/>
    <property type="project" value="UniProtKB-SubCell"/>
</dbReference>
<comment type="subcellular location">
    <subcellularLocation>
        <location evidence="2">Membrane</location>
    </subcellularLocation>
</comment>
<accession>A0A5Q3Q5W1</accession>
<evidence type="ECO:0000256" key="8">
    <source>
        <dbReference type="ARBA" id="ARBA00022777"/>
    </source>
</evidence>
<dbReference type="EC" id="2.7.13.3" evidence="3"/>
<dbReference type="PANTHER" id="PTHR44936:SF9">
    <property type="entry name" value="SENSOR PROTEIN CREC"/>
    <property type="match status" value="1"/>
</dbReference>
<evidence type="ECO:0000256" key="9">
    <source>
        <dbReference type="ARBA" id="ARBA00022840"/>
    </source>
</evidence>
<dbReference type="InterPro" id="IPR050980">
    <property type="entry name" value="2C_sensor_his_kinase"/>
</dbReference>
<dbReference type="InterPro" id="IPR013587">
    <property type="entry name" value="Nitrate/nitrite_sensing"/>
</dbReference>
<keyword evidence="10 13" id="KW-1133">Transmembrane helix</keyword>
<evidence type="ECO:0000256" key="4">
    <source>
        <dbReference type="ARBA" id="ARBA00022553"/>
    </source>
</evidence>
<keyword evidence="4" id="KW-0597">Phosphoprotein</keyword>
<keyword evidence="5" id="KW-0808">Transferase</keyword>
<feature type="compositionally biased region" description="Low complexity" evidence="12">
    <location>
        <begin position="1015"/>
        <end position="1030"/>
    </location>
</feature>
<evidence type="ECO:0000256" key="6">
    <source>
        <dbReference type="ARBA" id="ARBA00022692"/>
    </source>
</evidence>
<gene>
    <name evidence="15" type="ORF">GIY23_02365</name>
</gene>
<feature type="region of interest" description="Disordered" evidence="12">
    <location>
        <begin position="698"/>
        <end position="940"/>
    </location>
</feature>
<feature type="compositionally biased region" description="Basic and acidic residues" evidence="12">
    <location>
        <begin position="29"/>
        <end position="39"/>
    </location>
</feature>
<name>A0A5Q3Q5W1_9PSEU</name>
<organism evidence="15 16">
    <name type="scientific">Allosaccharopolyspora coralli</name>
    <dbReference type="NCBI Taxonomy" id="2665642"/>
    <lineage>
        <taxon>Bacteria</taxon>
        <taxon>Bacillati</taxon>
        <taxon>Actinomycetota</taxon>
        <taxon>Actinomycetes</taxon>
        <taxon>Pseudonocardiales</taxon>
        <taxon>Pseudonocardiaceae</taxon>
        <taxon>Allosaccharopolyspora</taxon>
    </lineage>
</organism>
<dbReference type="Gene3D" id="6.10.340.10">
    <property type="match status" value="1"/>
</dbReference>
<feature type="transmembrane region" description="Helical" evidence="13">
    <location>
        <begin position="383"/>
        <end position="403"/>
    </location>
</feature>
<evidence type="ECO:0000256" key="11">
    <source>
        <dbReference type="ARBA" id="ARBA00023012"/>
    </source>
</evidence>
<dbReference type="InterPro" id="IPR003660">
    <property type="entry name" value="HAMP_dom"/>
</dbReference>
<keyword evidence="16" id="KW-1185">Reference proteome</keyword>
<feature type="compositionally biased region" description="Low complexity" evidence="12">
    <location>
        <begin position="973"/>
        <end position="998"/>
    </location>
</feature>
<dbReference type="PROSITE" id="PS50906">
    <property type="entry name" value="NIT"/>
    <property type="match status" value="1"/>
</dbReference>
<evidence type="ECO:0000259" key="14">
    <source>
        <dbReference type="PROSITE" id="PS50906"/>
    </source>
</evidence>
<evidence type="ECO:0000256" key="12">
    <source>
        <dbReference type="SAM" id="MobiDB-lite"/>
    </source>
</evidence>
<dbReference type="Pfam" id="PF08376">
    <property type="entry name" value="NIT"/>
    <property type="match status" value="1"/>
</dbReference>
<evidence type="ECO:0000313" key="16">
    <source>
        <dbReference type="Proteomes" id="UP000371041"/>
    </source>
</evidence>
<dbReference type="InterPro" id="IPR003594">
    <property type="entry name" value="HATPase_dom"/>
</dbReference>